<dbReference type="GO" id="GO:0031499">
    <property type="term" value="C:TRAMP complex"/>
    <property type="evidence" value="ECO:0007669"/>
    <property type="project" value="TreeGrafter"/>
</dbReference>
<feature type="non-terminal residue" evidence="11">
    <location>
        <position position="226"/>
    </location>
</feature>
<evidence type="ECO:0000313" key="12">
    <source>
        <dbReference type="Proteomes" id="UP000076738"/>
    </source>
</evidence>
<comment type="subcellular location">
    <subcellularLocation>
        <location evidence="1">Nucleus</location>
    </subcellularLocation>
</comment>
<organism evidence="11 12">
    <name type="scientific">Calocera viscosa (strain TUFC12733)</name>
    <dbReference type="NCBI Taxonomy" id="1330018"/>
    <lineage>
        <taxon>Eukaryota</taxon>
        <taxon>Fungi</taxon>
        <taxon>Dikarya</taxon>
        <taxon>Basidiomycota</taxon>
        <taxon>Agaricomycotina</taxon>
        <taxon>Dacrymycetes</taxon>
        <taxon>Dacrymycetales</taxon>
        <taxon>Dacrymycetaceae</taxon>
        <taxon>Calocera</taxon>
    </lineage>
</organism>
<keyword evidence="7" id="KW-0539">Nucleus</keyword>
<protein>
    <recommendedName>
        <fullName evidence="10">CCHC-type domain-containing protein</fullName>
    </recommendedName>
</protein>
<dbReference type="AlphaFoldDB" id="A0A167NWI4"/>
<keyword evidence="4" id="KW-0677">Repeat</keyword>
<dbReference type="SMART" id="SM00343">
    <property type="entry name" value="ZnF_C2HC"/>
    <property type="match status" value="5"/>
</dbReference>
<keyword evidence="6" id="KW-0862">Zinc</keyword>
<dbReference type="GO" id="GO:0071035">
    <property type="term" value="P:nuclear polyadenylation-dependent rRNA catabolic process"/>
    <property type="evidence" value="ECO:0007669"/>
    <property type="project" value="TreeGrafter"/>
</dbReference>
<feature type="domain" description="CCHC-type" evidence="10">
    <location>
        <begin position="211"/>
        <end position="226"/>
    </location>
</feature>
<dbReference type="OrthoDB" id="7608935at2759"/>
<dbReference type="GO" id="GO:0006397">
    <property type="term" value="P:mRNA processing"/>
    <property type="evidence" value="ECO:0007669"/>
    <property type="project" value="UniProtKB-KW"/>
</dbReference>
<evidence type="ECO:0000313" key="11">
    <source>
        <dbReference type="EMBL" id="KZO98162.1"/>
    </source>
</evidence>
<evidence type="ECO:0000256" key="5">
    <source>
        <dbReference type="ARBA" id="ARBA00022771"/>
    </source>
</evidence>
<dbReference type="STRING" id="1330018.A0A167NWI4"/>
<dbReference type="GO" id="GO:0071039">
    <property type="term" value="P:nuclear polyadenylation-dependent CUT catabolic process"/>
    <property type="evidence" value="ECO:0007669"/>
    <property type="project" value="TreeGrafter"/>
</dbReference>
<evidence type="ECO:0000256" key="4">
    <source>
        <dbReference type="ARBA" id="ARBA00022737"/>
    </source>
</evidence>
<dbReference type="InterPro" id="IPR001878">
    <property type="entry name" value="Znf_CCHC"/>
</dbReference>
<dbReference type="GO" id="GO:0008270">
    <property type="term" value="F:zinc ion binding"/>
    <property type="evidence" value="ECO:0007669"/>
    <property type="project" value="UniProtKB-KW"/>
</dbReference>
<feature type="domain" description="CCHC-type" evidence="10">
    <location>
        <begin position="91"/>
        <end position="105"/>
    </location>
</feature>
<feature type="compositionally biased region" description="Acidic residues" evidence="9">
    <location>
        <begin position="28"/>
        <end position="39"/>
    </location>
</feature>
<evidence type="ECO:0000256" key="1">
    <source>
        <dbReference type="ARBA" id="ARBA00004123"/>
    </source>
</evidence>
<evidence type="ECO:0000256" key="2">
    <source>
        <dbReference type="ARBA" id="ARBA00022664"/>
    </source>
</evidence>
<dbReference type="Pfam" id="PF00098">
    <property type="entry name" value="zf-CCHC"/>
    <property type="match status" value="3"/>
</dbReference>
<dbReference type="EMBL" id="KV417277">
    <property type="protein sequence ID" value="KZO98162.1"/>
    <property type="molecule type" value="Genomic_DNA"/>
</dbReference>
<evidence type="ECO:0000256" key="8">
    <source>
        <dbReference type="PROSITE-ProRule" id="PRU00047"/>
    </source>
</evidence>
<keyword evidence="5 8" id="KW-0863">Zinc-finger</keyword>
<dbReference type="GO" id="GO:0003723">
    <property type="term" value="F:RNA binding"/>
    <property type="evidence" value="ECO:0007669"/>
    <property type="project" value="TreeGrafter"/>
</dbReference>
<dbReference type="GO" id="GO:0071038">
    <property type="term" value="P:TRAMP-dependent tRNA surveillance pathway"/>
    <property type="evidence" value="ECO:0007669"/>
    <property type="project" value="TreeGrafter"/>
</dbReference>
<evidence type="ECO:0000256" key="6">
    <source>
        <dbReference type="ARBA" id="ARBA00022833"/>
    </source>
</evidence>
<feature type="region of interest" description="Disordered" evidence="9">
    <location>
        <begin position="28"/>
        <end position="56"/>
    </location>
</feature>
<dbReference type="PROSITE" id="PS50158">
    <property type="entry name" value="ZF_CCHC"/>
    <property type="match status" value="3"/>
</dbReference>
<dbReference type="PANTHER" id="PTHR46543:SF1">
    <property type="entry name" value="ZINC FINGER CCHC DOMAIN-CONTAINING PROTEIN 7"/>
    <property type="match status" value="1"/>
</dbReference>
<evidence type="ECO:0000256" key="7">
    <source>
        <dbReference type="ARBA" id="ARBA00023242"/>
    </source>
</evidence>
<evidence type="ECO:0000256" key="9">
    <source>
        <dbReference type="SAM" id="MobiDB-lite"/>
    </source>
</evidence>
<dbReference type="GO" id="GO:0071037">
    <property type="term" value="P:nuclear polyadenylation-dependent snRNA catabolic process"/>
    <property type="evidence" value="ECO:0007669"/>
    <property type="project" value="TreeGrafter"/>
</dbReference>
<dbReference type="PANTHER" id="PTHR46543">
    <property type="entry name" value="ZINC FINGER CCHC DOMAIN-CONTAINING PROTEIN 7"/>
    <property type="match status" value="1"/>
</dbReference>
<dbReference type="Gene3D" id="4.10.60.10">
    <property type="entry name" value="Zinc finger, CCHC-type"/>
    <property type="match status" value="2"/>
</dbReference>
<keyword evidence="2" id="KW-0507">mRNA processing</keyword>
<dbReference type="InterPro" id="IPR036875">
    <property type="entry name" value="Znf_CCHC_sf"/>
</dbReference>
<dbReference type="InterPro" id="IPR051644">
    <property type="entry name" value="TRAMP_AT-DNA-binding"/>
</dbReference>
<evidence type="ECO:0000259" key="10">
    <source>
        <dbReference type="PROSITE" id="PS50158"/>
    </source>
</evidence>
<keyword evidence="12" id="KW-1185">Reference proteome</keyword>
<dbReference type="GO" id="GO:0071036">
    <property type="term" value="P:nuclear polyadenylation-dependent snoRNA catabolic process"/>
    <property type="evidence" value="ECO:0007669"/>
    <property type="project" value="TreeGrafter"/>
</dbReference>
<sequence>MPDRPAFEASANGSGLLLPGHIKIITGEEADEAAVEEDLLQAPDSTSSGEEEEEVEGPTLVDFGALKGAGAKGSRYYEIAERNADSEYYVCEYCKETGHIANDCPHQVCFSCGAIDQHGTRECHAGTICFNCSKRGHTLRECTEPLKKGPRKTRCEKCGIATHRTLNCPSIWRVYTYYTPQEKRAVDAEARKSKANILEGGTMERGGPPYCSRCAGSGHWADDCPD</sequence>
<proteinExistence type="predicted"/>
<accession>A0A167NWI4</accession>
<name>A0A167NWI4_CALVF</name>
<dbReference type="SUPFAM" id="SSF57756">
    <property type="entry name" value="Retrovirus zinc finger-like domains"/>
    <property type="match status" value="3"/>
</dbReference>
<dbReference type="Proteomes" id="UP000076738">
    <property type="component" value="Unassembled WGS sequence"/>
</dbReference>
<feature type="domain" description="CCHC-type" evidence="10">
    <location>
        <begin position="129"/>
        <end position="144"/>
    </location>
</feature>
<gene>
    <name evidence="11" type="ORF">CALVIDRAFT_478985</name>
</gene>
<evidence type="ECO:0000256" key="3">
    <source>
        <dbReference type="ARBA" id="ARBA00022723"/>
    </source>
</evidence>
<keyword evidence="3" id="KW-0479">Metal-binding</keyword>
<dbReference type="GO" id="GO:0071031">
    <property type="term" value="P:nuclear mRNA surveillance of mRNA 3'-end processing"/>
    <property type="evidence" value="ECO:0007669"/>
    <property type="project" value="TreeGrafter"/>
</dbReference>
<reference evidence="11 12" key="1">
    <citation type="journal article" date="2016" name="Mol. Biol. Evol.">
        <title>Comparative Genomics of Early-Diverging Mushroom-Forming Fungi Provides Insights into the Origins of Lignocellulose Decay Capabilities.</title>
        <authorList>
            <person name="Nagy L.G."/>
            <person name="Riley R."/>
            <person name="Tritt A."/>
            <person name="Adam C."/>
            <person name="Daum C."/>
            <person name="Floudas D."/>
            <person name="Sun H."/>
            <person name="Yadav J.S."/>
            <person name="Pangilinan J."/>
            <person name="Larsson K.H."/>
            <person name="Matsuura K."/>
            <person name="Barry K."/>
            <person name="Labutti K."/>
            <person name="Kuo R."/>
            <person name="Ohm R.A."/>
            <person name="Bhattacharya S.S."/>
            <person name="Shirouzu T."/>
            <person name="Yoshinaga Y."/>
            <person name="Martin F.M."/>
            <person name="Grigoriev I.V."/>
            <person name="Hibbett D.S."/>
        </authorList>
    </citation>
    <scope>NUCLEOTIDE SEQUENCE [LARGE SCALE GENOMIC DNA]</scope>
    <source>
        <strain evidence="11 12">TUFC12733</strain>
    </source>
</reference>